<feature type="domain" description="TfuA-like core" evidence="1">
    <location>
        <begin position="61"/>
        <end position="178"/>
    </location>
</feature>
<dbReference type="NCBIfam" id="NF033432">
    <property type="entry name" value="ThioGly_TfuA_rel"/>
    <property type="match status" value="1"/>
</dbReference>
<evidence type="ECO:0000313" key="2">
    <source>
        <dbReference type="EMBL" id="WOF15182.1"/>
    </source>
</evidence>
<dbReference type="InterPro" id="IPR012924">
    <property type="entry name" value="TfuA_core"/>
</dbReference>
<keyword evidence="3" id="KW-1185">Reference proteome</keyword>
<protein>
    <submittedName>
        <fullName evidence="2">TfuA-related McrA-glycine thioamidation protein</fullName>
    </submittedName>
</protein>
<dbReference type="Proteomes" id="UP001301797">
    <property type="component" value="Chromosome"/>
</dbReference>
<sequence>MNVQGRDAEVPDVIVYLGPSLRRDEAEEILSPSVAEFRPPVKRGDLEKAVLDKPKVVCIIDGLFFQDCSVGHREILKLLKSGIKVYGSSSMGALRACELEPFGMTGVGRVFEMFRDGVIESDDEVALACDPFTDEAVSDALVDIRINLESAVFAGVISKKERDVLIKTASGIYYPNRTYRKVLKTAKAEGLISVETFERLSGYLKEHSFSQKEKDAKELLRVVGEMLKRNNTLTEFN</sequence>
<proteinExistence type="predicted"/>
<organism evidence="2 3">
    <name type="scientific">Methanochimaera problematica</name>
    <dbReference type="NCBI Taxonomy" id="2609417"/>
    <lineage>
        <taxon>Archaea</taxon>
        <taxon>Methanobacteriati</taxon>
        <taxon>Methanobacteriota</taxon>
        <taxon>Stenosarchaea group</taxon>
        <taxon>Methanomicrobia</taxon>
        <taxon>Methanomicrobiales</taxon>
        <taxon>Methanomicrobiaceae</taxon>
        <taxon>Methanochimaera</taxon>
    </lineage>
</organism>
<dbReference type="EMBL" id="CP043875">
    <property type="protein sequence ID" value="WOF15182.1"/>
    <property type="molecule type" value="Genomic_DNA"/>
</dbReference>
<name>A0AA97FAW0_9EURY</name>
<accession>A0AA97FAW0</accession>
<evidence type="ECO:0000313" key="3">
    <source>
        <dbReference type="Proteomes" id="UP001301797"/>
    </source>
</evidence>
<dbReference type="Pfam" id="PF07812">
    <property type="entry name" value="TfuA"/>
    <property type="match status" value="1"/>
</dbReference>
<dbReference type="KEGG" id="mefw:F1737_00075"/>
<reference evidence="2 3" key="1">
    <citation type="submission" date="2019-09" db="EMBL/GenBank/DDBJ databases">
        <title>The complete genome of Methanoplanus sp. FWC-SCC4.</title>
        <authorList>
            <person name="Chen S.-C."/>
            <person name="Zhou Y.-Z."/>
            <person name="Lai M.-C."/>
        </authorList>
    </citation>
    <scope>NUCLEOTIDE SEQUENCE [LARGE SCALE GENOMIC DNA]</scope>
    <source>
        <strain evidence="2 3">FWC-SCC4</strain>
    </source>
</reference>
<gene>
    <name evidence="2" type="ORF">F1737_00075</name>
</gene>
<evidence type="ECO:0000259" key="1">
    <source>
        <dbReference type="Pfam" id="PF07812"/>
    </source>
</evidence>
<dbReference type="AlphaFoldDB" id="A0AA97FAW0"/>